<dbReference type="Proteomes" id="UP000231279">
    <property type="component" value="Unassembled WGS sequence"/>
</dbReference>
<evidence type="ECO:0000256" key="11">
    <source>
        <dbReference type="ARBA" id="ARBA00023180"/>
    </source>
</evidence>
<dbReference type="PANTHER" id="PTHR37616">
    <property type="entry name" value="BZIP TRANSCRIPTION FACTOR 60-LIKE"/>
    <property type="match status" value="1"/>
</dbReference>
<comment type="subunit">
    <text evidence="13">Interacts with BZIP28.</text>
</comment>
<name>A0A2G9HQT2_9LAMI</name>
<evidence type="ECO:0000256" key="4">
    <source>
        <dbReference type="ARBA" id="ARBA00022692"/>
    </source>
</evidence>
<dbReference type="AlphaFoldDB" id="A0A2G9HQT2"/>
<keyword evidence="7" id="KW-0805">Transcription regulation</keyword>
<evidence type="ECO:0000256" key="14">
    <source>
        <dbReference type="SAM" id="MobiDB-lite"/>
    </source>
</evidence>
<feature type="region of interest" description="Disordered" evidence="14">
    <location>
        <begin position="669"/>
        <end position="694"/>
    </location>
</feature>
<keyword evidence="6 15" id="KW-1133">Transmembrane helix</keyword>
<organism evidence="17 18">
    <name type="scientific">Handroanthus impetiginosus</name>
    <dbReference type="NCBI Taxonomy" id="429701"/>
    <lineage>
        <taxon>Eukaryota</taxon>
        <taxon>Viridiplantae</taxon>
        <taxon>Streptophyta</taxon>
        <taxon>Embryophyta</taxon>
        <taxon>Tracheophyta</taxon>
        <taxon>Spermatophyta</taxon>
        <taxon>Magnoliopsida</taxon>
        <taxon>eudicotyledons</taxon>
        <taxon>Gunneridae</taxon>
        <taxon>Pentapetalae</taxon>
        <taxon>asterids</taxon>
        <taxon>lamiids</taxon>
        <taxon>Lamiales</taxon>
        <taxon>Bignoniaceae</taxon>
        <taxon>Crescentiina</taxon>
        <taxon>Tabebuia alliance</taxon>
        <taxon>Handroanthus</taxon>
    </lineage>
</organism>
<evidence type="ECO:0000313" key="17">
    <source>
        <dbReference type="EMBL" id="PIN19650.1"/>
    </source>
</evidence>
<comment type="caution">
    <text evidence="17">The sequence shown here is derived from an EMBL/GenBank/DDBJ whole genome shotgun (WGS) entry which is preliminary data.</text>
</comment>
<evidence type="ECO:0000256" key="12">
    <source>
        <dbReference type="ARBA" id="ARBA00023242"/>
    </source>
</evidence>
<comment type="subcellular location">
    <subcellularLocation>
        <location evidence="2">Endoplasmic reticulum membrane</location>
        <topology evidence="2">Single-pass membrane protein</topology>
    </subcellularLocation>
    <subcellularLocation>
        <location evidence="1">Nucleus</location>
    </subcellularLocation>
</comment>
<reference evidence="18" key="1">
    <citation type="journal article" date="2018" name="Gigascience">
        <title>Genome assembly of the Pink Ipe (Handroanthus impetiginosus, Bignoniaceae), a highly valued, ecologically keystone Neotropical timber forest tree.</title>
        <authorList>
            <person name="Silva-Junior O.B."/>
            <person name="Grattapaglia D."/>
            <person name="Novaes E."/>
            <person name="Collevatti R.G."/>
        </authorList>
    </citation>
    <scope>NUCLEOTIDE SEQUENCE [LARGE SCALE GENOMIC DNA]</scope>
    <source>
        <strain evidence="18">cv. UFG-1</strain>
    </source>
</reference>
<dbReference type="GO" id="GO:0005634">
    <property type="term" value="C:nucleus"/>
    <property type="evidence" value="ECO:0007669"/>
    <property type="project" value="UniProtKB-SubCell"/>
</dbReference>
<evidence type="ECO:0000256" key="10">
    <source>
        <dbReference type="ARBA" id="ARBA00023163"/>
    </source>
</evidence>
<dbReference type="PROSITE" id="PS50217">
    <property type="entry name" value="BZIP"/>
    <property type="match status" value="1"/>
</dbReference>
<accession>A0A2G9HQT2</accession>
<dbReference type="Gene3D" id="1.20.5.170">
    <property type="match status" value="1"/>
</dbReference>
<dbReference type="STRING" id="429701.A0A2G9HQT2"/>
<evidence type="ECO:0000256" key="8">
    <source>
        <dbReference type="ARBA" id="ARBA00023125"/>
    </source>
</evidence>
<feature type="compositionally biased region" description="Basic and acidic residues" evidence="14">
    <location>
        <begin position="215"/>
        <end position="230"/>
    </location>
</feature>
<feature type="compositionally biased region" description="Polar residues" evidence="14">
    <location>
        <begin position="182"/>
        <end position="214"/>
    </location>
</feature>
<dbReference type="GO" id="GO:0006950">
    <property type="term" value="P:response to stress"/>
    <property type="evidence" value="ECO:0007669"/>
    <property type="project" value="UniProtKB-ARBA"/>
</dbReference>
<dbReference type="Pfam" id="PF00170">
    <property type="entry name" value="bZIP_1"/>
    <property type="match status" value="1"/>
</dbReference>
<feature type="compositionally biased region" description="Basic and acidic residues" evidence="14">
    <location>
        <begin position="603"/>
        <end position="614"/>
    </location>
</feature>
<evidence type="ECO:0000256" key="3">
    <source>
        <dbReference type="ARBA" id="ARBA00007163"/>
    </source>
</evidence>
<keyword evidence="4 15" id="KW-0812">Transmembrane</keyword>
<dbReference type="PANTHER" id="PTHR37616:SF1">
    <property type="entry name" value="BZIP TRANSCRIPTION FACTOR"/>
    <property type="match status" value="1"/>
</dbReference>
<feature type="compositionally biased region" description="Polar residues" evidence="14">
    <location>
        <begin position="671"/>
        <end position="694"/>
    </location>
</feature>
<gene>
    <name evidence="17" type="ORF">CDL12_07676</name>
</gene>
<feature type="compositionally biased region" description="Basic and acidic residues" evidence="14">
    <location>
        <begin position="408"/>
        <end position="418"/>
    </location>
</feature>
<keyword evidence="9 15" id="KW-0472">Membrane</keyword>
<evidence type="ECO:0000313" key="18">
    <source>
        <dbReference type="Proteomes" id="UP000231279"/>
    </source>
</evidence>
<dbReference type="EMBL" id="NKXS01001244">
    <property type="protein sequence ID" value="PIN19650.1"/>
    <property type="molecule type" value="Genomic_DNA"/>
</dbReference>
<protein>
    <recommendedName>
        <fullName evidence="16">BZIP domain-containing protein</fullName>
    </recommendedName>
</protein>
<dbReference type="FunFam" id="1.20.5.170:FF:000085">
    <property type="entry name" value="bZIP transcription factor 49"/>
    <property type="match status" value="1"/>
</dbReference>
<dbReference type="SUPFAM" id="SSF57959">
    <property type="entry name" value="Leucine zipper domain"/>
    <property type="match status" value="1"/>
</dbReference>
<dbReference type="CDD" id="cd14704">
    <property type="entry name" value="bZIP_HY5-like"/>
    <property type="match status" value="1"/>
</dbReference>
<evidence type="ECO:0000256" key="6">
    <source>
        <dbReference type="ARBA" id="ARBA00022989"/>
    </source>
</evidence>
<evidence type="ECO:0000259" key="16">
    <source>
        <dbReference type="PROSITE" id="PS50217"/>
    </source>
</evidence>
<dbReference type="GO" id="GO:0003677">
    <property type="term" value="F:DNA binding"/>
    <property type="evidence" value="ECO:0007669"/>
    <property type="project" value="UniProtKB-KW"/>
</dbReference>
<feature type="region of interest" description="Disordered" evidence="14">
    <location>
        <begin position="396"/>
        <end position="419"/>
    </location>
</feature>
<keyword evidence="11" id="KW-0325">Glycoprotein</keyword>
<dbReference type="SMART" id="SM00338">
    <property type="entry name" value="BRLZ"/>
    <property type="match status" value="1"/>
</dbReference>
<sequence>MAGTTVVSDDPPPLSTADYDFGLSVPPLDTAFFSQHFLDNDGALGDNQDDVVIDDLDFGFSFDDLDLPSAEELDDLLNPRHIFECDTQPRQDANFPQLAPNLDQLHGVFKSASSELRHISREGDFAGDSSSSGSGVLTSVSPGLESHQVSGYLNVPSPESNGGISGNCCGDAKLLNCPSPESRGSGNCGSNVSEDSTDGVTRSVSSSPNLNNRAIRTEVINERIKLEKPPQDSANGSLFKRKKDCEGLPSDTVESRINKCRKSCSDSENNNNNNINGGLSEGEERRKARLMRNRESAQLSRQRKKHYVEELEDKVKRMHSTIQDLNAKISYFMADNAALRQQMGGSATVPPPPMVPPPPGTYPHPAFMYPWMPCAPSYMMKPQGSQVPLVPIPRLKPQQPAPASKATKKVESKKNERPKTKKVASVSFLGLLFFIFLFGCLVPMINLKYGGVRETLTGGESYTGGEFYEKHRGKVLLVNGTDYGKNYGDRRDFIGKSSVHCGQRGHDSGGKPNADEFVLLSNGSEPLVASLYVPRNDKLVKIDGNLIIHSVLASEKAMSSHGKKGGETSLAVPGELRPYIPVPGMQSNGVLHPHLRALGSGSADRDSRKPKATDGRLQQWFREGLAASASGAIVSAATRNISEEQNQNSTHVSKGRNRRILHGLPVRLPKSSHNISRQDTGKTPQKGNLNGNKSSAPMVVSVLVDPREVGDADIDGVMGRKALSRIFVVVLVDSVKYVTYSCMLPFKGSATHLVTT</sequence>
<feature type="domain" description="BZIP" evidence="16">
    <location>
        <begin position="283"/>
        <end position="343"/>
    </location>
</feature>
<evidence type="ECO:0000256" key="1">
    <source>
        <dbReference type="ARBA" id="ARBA00004123"/>
    </source>
</evidence>
<evidence type="ECO:0000256" key="7">
    <source>
        <dbReference type="ARBA" id="ARBA00023015"/>
    </source>
</evidence>
<evidence type="ECO:0000256" key="9">
    <source>
        <dbReference type="ARBA" id="ARBA00023136"/>
    </source>
</evidence>
<dbReference type="InterPro" id="IPR004827">
    <property type="entry name" value="bZIP"/>
</dbReference>
<evidence type="ECO:0000256" key="5">
    <source>
        <dbReference type="ARBA" id="ARBA00022824"/>
    </source>
</evidence>
<keyword evidence="18" id="KW-1185">Reference proteome</keyword>
<evidence type="ECO:0000256" key="13">
    <source>
        <dbReference type="ARBA" id="ARBA00065888"/>
    </source>
</evidence>
<keyword evidence="5" id="KW-0256">Endoplasmic reticulum</keyword>
<feature type="region of interest" description="Disordered" evidence="14">
    <location>
        <begin position="180"/>
        <end position="301"/>
    </location>
</feature>
<dbReference type="OrthoDB" id="295274at2759"/>
<keyword evidence="10" id="KW-0804">Transcription</keyword>
<keyword evidence="12" id="KW-0539">Nucleus</keyword>
<evidence type="ECO:0000256" key="15">
    <source>
        <dbReference type="SAM" id="Phobius"/>
    </source>
</evidence>
<keyword evidence="8" id="KW-0238">DNA-binding</keyword>
<feature type="region of interest" description="Disordered" evidence="14">
    <location>
        <begin position="592"/>
        <end position="614"/>
    </location>
</feature>
<dbReference type="GO" id="GO:0005789">
    <property type="term" value="C:endoplasmic reticulum membrane"/>
    <property type="evidence" value="ECO:0007669"/>
    <property type="project" value="UniProtKB-SubCell"/>
</dbReference>
<proteinExistence type="inferred from homology"/>
<feature type="transmembrane region" description="Helical" evidence="15">
    <location>
        <begin position="423"/>
        <end position="445"/>
    </location>
</feature>
<dbReference type="InterPro" id="IPR046347">
    <property type="entry name" value="bZIP_sf"/>
</dbReference>
<comment type="similarity">
    <text evidence="3">Belongs to the bZIP family.</text>
</comment>
<dbReference type="GO" id="GO:0003700">
    <property type="term" value="F:DNA-binding transcription factor activity"/>
    <property type="evidence" value="ECO:0007669"/>
    <property type="project" value="InterPro"/>
</dbReference>
<evidence type="ECO:0000256" key="2">
    <source>
        <dbReference type="ARBA" id="ARBA00004389"/>
    </source>
</evidence>